<dbReference type="GO" id="GO:0003824">
    <property type="term" value="F:catalytic activity"/>
    <property type="evidence" value="ECO:0007669"/>
    <property type="project" value="UniProtKB-ARBA"/>
</dbReference>
<gene>
    <name evidence="3" type="ORF">BJ982_000067</name>
</gene>
<reference evidence="3 4" key="1">
    <citation type="submission" date="2020-08" db="EMBL/GenBank/DDBJ databases">
        <title>Sequencing the genomes of 1000 actinobacteria strains.</title>
        <authorList>
            <person name="Klenk H.-P."/>
        </authorList>
    </citation>
    <scope>NUCLEOTIDE SEQUENCE [LARGE SCALE GENOMIC DNA]</scope>
    <source>
        <strain evidence="3 4">DSM 45784</strain>
    </source>
</reference>
<dbReference type="RefSeq" id="WP_184875443.1">
    <property type="nucleotide sequence ID" value="NZ_BOOV01000014.1"/>
</dbReference>
<feature type="domain" description="AB hydrolase-1" evidence="2">
    <location>
        <begin position="7"/>
        <end position="55"/>
    </location>
</feature>
<evidence type="ECO:0000313" key="4">
    <source>
        <dbReference type="Proteomes" id="UP000542210"/>
    </source>
</evidence>
<dbReference type="EMBL" id="JACHND010000001">
    <property type="protein sequence ID" value="MBB4698523.1"/>
    <property type="molecule type" value="Genomic_DNA"/>
</dbReference>
<protein>
    <recommendedName>
        <fullName evidence="2">AB hydrolase-1 domain-containing protein</fullName>
    </recommendedName>
</protein>
<feature type="region of interest" description="Disordered" evidence="1">
    <location>
        <begin position="72"/>
        <end position="112"/>
    </location>
</feature>
<accession>A0A7W7D3X7</accession>
<dbReference type="InterPro" id="IPR000073">
    <property type="entry name" value="AB_hydrolase_1"/>
</dbReference>
<dbReference type="Gene3D" id="3.40.50.1820">
    <property type="entry name" value="alpha/beta hydrolase"/>
    <property type="match status" value="1"/>
</dbReference>
<proteinExistence type="predicted"/>
<evidence type="ECO:0000313" key="3">
    <source>
        <dbReference type="EMBL" id="MBB4698523.1"/>
    </source>
</evidence>
<evidence type="ECO:0000259" key="2">
    <source>
        <dbReference type="Pfam" id="PF00561"/>
    </source>
</evidence>
<dbReference type="Proteomes" id="UP000542210">
    <property type="component" value="Unassembled WGS sequence"/>
</dbReference>
<evidence type="ECO:0000256" key="1">
    <source>
        <dbReference type="SAM" id="MobiDB-lite"/>
    </source>
</evidence>
<dbReference type="Pfam" id="PF00561">
    <property type="entry name" value="Abhydrolase_1"/>
    <property type="match status" value="1"/>
</dbReference>
<keyword evidence="4" id="KW-1185">Reference proteome</keyword>
<dbReference type="SUPFAM" id="SSF53474">
    <property type="entry name" value="alpha/beta-Hydrolases"/>
    <property type="match status" value="1"/>
</dbReference>
<sequence>MWPDLERLRVRTLLAWGDADLYSPPSVQRMLAAHLPRVETLVVNESGHAPQWERPDIFNPALLNFFRKTPHQPATSAPVESLAQTPGGSAPNLEVPAASPDHHPRPGCADPP</sequence>
<comment type="caution">
    <text evidence="3">The sequence shown here is derived from an EMBL/GenBank/DDBJ whole genome shotgun (WGS) entry which is preliminary data.</text>
</comment>
<organism evidence="3 4">
    <name type="scientific">Sphaerisporangium siamense</name>
    <dbReference type="NCBI Taxonomy" id="795645"/>
    <lineage>
        <taxon>Bacteria</taxon>
        <taxon>Bacillati</taxon>
        <taxon>Actinomycetota</taxon>
        <taxon>Actinomycetes</taxon>
        <taxon>Streptosporangiales</taxon>
        <taxon>Streptosporangiaceae</taxon>
        <taxon>Sphaerisporangium</taxon>
    </lineage>
</organism>
<dbReference type="InterPro" id="IPR029058">
    <property type="entry name" value="AB_hydrolase_fold"/>
</dbReference>
<name>A0A7W7D3X7_9ACTN</name>
<dbReference type="AlphaFoldDB" id="A0A7W7D3X7"/>